<keyword evidence="4" id="KW-1185">Reference proteome</keyword>
<evidence type="ECO:0000256" key="1">
    <source>
        <dbReference type="SAM" id="Coils"/>
    </source>
</evidence>
<comment type="caution">
    <text evidence="3">The sequence shown here is derived from an EMBL/GenBank/DDBJ whole genome shotgun (WGS) entry which is preliminary data.</text>
</comment>
<protein>
    <submittedName>
        <fullName evidence="3">Uncharacterized protein</fullName>
    </submittedName>
</protein>
<feature type="coiled-coil region" evidence="1">
    <location>
        <begin position="423"/>
        <end position="474"/>
    </location>
</feature>
<gene>
    <name evidence="3" type="ORF">JOL62DRAFT_24756</name>
</gene>
<name>A0ABR1NB58_9PEZI</name>
<feature type="coiled-coil region" evidence="1">
    <location>
        <begin position="255"/>
        <end position="327"/>
    </location>
</feature>
<feature type="compositionally biased region" description="Polar residues" evidence="2">
    <location>
        <begin position="164"/>
        <end position="179"/>
    </location>
</feature>
<proteinExistence type="predicted"/>
<reference evidence="3 4" key="1">
    <citation type="submission" date="2024-04" db="EMBL/GenBank/DDBJ databases">
        <title>Phyllosticta paracitricarpa is synonymous to the EU quarantine fungus P. citricarpa based on phylogenomic analyses.</title>
        <authorList>
            <consortium name="Lawrence Berkeley National Laboratory"/>
            <person name="Van ingen-buijs V.A."/>
            <person name="Van westerhoven A.C."/>
            <person name="Haridas S."/>
            <person name="Skiadas P."/>
            <person name="Martin F."/>
            <person name="Groenewald J.Z."/>
            <person name="Crous P.W."/>
            <person name="Seidl M.F."/>
        </authorList>
    </citation>
    <scope>NUCLEOTIDE SEQUENCE [LARGE SCALE GENOMIC DNA]</scope>
    <source>
        <strain evidence="3 4">CBS 141358</strain>
    </source>
</reference>
<organism evidence="3 4">
    <name type="scientific">Phyllosticta paracitricarpa</name>
    <dbReference type="NCBI Taxonomy" id="2016321"/>
    <lineage>
        <taxon>Eukaryota</taxon>
        <taxon>Fungi</taxon>
        <taxon>Dikarya</taxon>
        <taxon>Ascomycota</taxon>
        <taxon>Pezizomycotina</taxon>
        <taxon>Dothideomycetes</taxon>
        <taxon>Dothideomycetes incertae sedis</taxon>
        <taxon>Botryosphaeriales</taxon>
        <taxon>Phyllostictaceae</taxon>
        <taxon>Phyllosticta</taxon>
    </lineage>
</organism>
<dbReference type="Proteomes" id="UP001367316">
    <property type="component" value="Unassembled WGS sequence"/>
</dbReference>
<keyword evidence="1" id="KW-0175">Coiled coil</keyword>
<dbReference type="EMBL" id="JBBPBF010000010">
    <property type="protein sequence ID" value="KAK7612428.1"/>
    <property type="molecule type" value="Genomic_DNA"/>
</dbReference>
<feature type="compositionally biased region" description="Pro residues" evidence="2">
    <location>
        <begin position="213"/>
        <end position="229"/>
    </location>
</feature>
<accession>A0ABR1NB58</accession>
<evidence type="ECO:0000256" key="2">
    <source>
        <dbReference type="SAM" id="MobiDB-lite"/>
    </source>
</evidence>
<evidence type="ECO:0000313" key="3">
    <source>
        <dbReference type="EMBL" id="KAK7612428.1"/>
    </source>
</evidence>
<feature type="region of interest" description="Disordered" evidence="2">
    <location>
        <begin position="132"/>
        <end position="236"/>
    </location>
</feature>
<evidence type="ECO:0000313" key="4">
    <source>
        <dbReference type="Proteomes" id="UP001367316"/>
    </source>
</evidence>
<sequence>MAMNRTASFGTAQLSAERPCCDSSCRGRACQTRRAILSEILLLIQDINGKINQHANPSHPGITPQKAPRLGLDDGLAFALEILRVSVGTLHRLAKPPEPEPETRPPTLSYAAALDELRNEMKLRAEQINLDQRSAAAQPPSSVGHDPFRTNLHPSPHEVRRRSSSVVGDTTSPHASPTMASYPYSGPAAAKTSPPAPTHQSSRMLPSPTSSHVPPPSTIQSFPSPPPSLSQPQSSAHLAHLAELQHHISLKTLALQTLRQEYDALLAKLDRQRTKCSALEKKFTVSDVELNALTIDKEELEAKTQVLEQQIEEFRESRDEARRSEVRTSAQYRTIVEMASRLQKAAAEETRAWALEREALARAARGEQSLWPGEQTTEKSNTVDTPAEAVIFPHPLDHKTGPAGTPSQSDIAKDIQSASNQVIEALRVEVAQLRSRNQNLEAALQKLQVDMETLRTAACTITEAQTRMEEAAREALRVA</sequence>